<protein>
    <recommendedName>
        <fullName evidence="11">NAC domain-containing protein</fullName>
    </recommendedName>
</protein>
<feature type="domain" description="NAC" evidence="11">
    <location>
        <begin position="22"/>
        <end position="172"/>
    </location>
</feature>
<evidence type="ECO:0000256" key="10">
    <source>
        <dbReference type="ARBA" id="ARBA00023242"/>
    </source>
</evidence>
<dbReference type="PANTHER" id="PTHR31744">
    <property type="entry name" value="PROTEIN CUP-SHAPED COTYLEDON 2-RELATED"/>
    <property type="match status" value="1"/>
</dbReference>
<dbReference type="PANTHER" id="PTHR31744:SF216">
    <property type="entry name" value="NAC TRANSCRIPTION FACTOR"/>
    <property type="match status" value="1"/>
</dbReference>
<accession>A0A7N0TPJ3</accession>
<evidence type="ECO:0000256" key="2">
    <source>
        <dbReference type="ARBA" id="ARBA00004167"/>
    </source>
</evidence>
<evidence type="ECO:0000256" key="3">
    <source>
        <dbReference type="ARBA" id="ARBA00022692"/>
    </source>
</evidence>
<keyword evidence="8" id="KW-0010">Activator</keyword>
<dbReference type="PROSITE" id="PS51005">
    <property type="entry name" value="NAC"/>
    <property type="match status" value="1"/>
</dbReference>
<evidence type="ECO:0000256" key="7">
    <source>
        <dbReference type="ARBA" id="ARBA00023136"/>
    </source>
</evidence>
<keyword evidence="6" id="KW-0238">DNA-binding</keyword>
<dbReference type="GO" id="GO:0000976">
    <property type="term" value="F:transcription cis-regulatory region binding"/>
    <property type="evidence" value="ECO:0007669"/>
    <property type="project" value="UniProtKB-ARBA"/>
</dbReference>
<evidence type="ECO:0000259" key="11">
    <source>
        <dbReference type="PROSITE" id="PS51005"/>
    </source>
</evidence>
<dbReference type="GO" id="GO:0016020">
    <property type="term" value="C:membrane"/>
    <property type="evidence" value="ECO:0007669"/>
    <property type="project" value="UniProtKB-SubCell"/>
</dbReference>
<dbReference type="Pfam" id="PF02365">
    <property type="entry name" value="NAM"/>
    <property type="match status" value="1"/>
</dbReference>
<dbReference type="Gene3D" id="2.170.150.80">
    <property type="entry name" value="NAC domain"/>
    <property type="match status" value="1"/>
</dbReference>
<evidence type="ECO:0000256" key="1">
    <source>
        <dbReference type="ARBA" id="ARBA00004123"/>
    </source>
</evidence>
<dbReference type="FunFam" id="2.170.150.80:FF:000002">
    <property type="entry name" value="Nac domain-containing protein 86"/>
    <property type="match status" value="1"/>
</dbReference>
<dbReference type="InterPro" id="IPR036093">
    <property type="entry name" value="NAC_dom_sf"/>
</dbReference>
<keyword evidence="5" id="KW-0805">Transcription regulation</keyword>
<evidence type="ECO:0000256" key="8">
    <source>
        <dbReference type="ARBA" id="ARBA00023159"/>
    </source>
</evidence>
<comment type="subcellular location">
    <subcellularLocation>
        <location evidence="2">Membrane</location>
        <topology evidence="2">Single-pass membrane protein</topology>
    </subcellularLocation>
    <subcellularLocation>
        <location evidence="1">Nucleus</location>
    </subcellularLocation>
</comment>
<evidence type="ECO:0000256" key="4">
    <source>
        <dbReference type="ARBA" id="ARBA00022989"/>
    </source>
</evidence>
<organism evidence="12 13">
    <name type="scientific">Kalanchoe fedtschenkoi</name>
    <name type="common">Lavender scallops</name>
    <name type="synonym">South American air plant</name>
    <dbReference type="NCBI Taxonomy" id="63787"/>
    <lineage>
        <taxon>Eukaryota</taxon>
        <taxon>Viridiplantae</taxon>
        <taxon>Streptophyta</taxon>
        <taxon>Embryophyta</taxon>
        <taxon>Tracheophyta</taxon>
        <taxon>Spermatophyta</taxon>
        <taxon>Magnoliopsida</taxon>
        <taxon>eudicotyledons</taxon>
        <taxon>Gunneridae</taxon>
        <taxon>Pentapetalae</taxon>
        <taxon>Saxifragales</taxon>
        <taxon>Crassulaceae</taxon>
        <taxon>Kalanchoe</taxon>
    </lineage>
</organism>
<keyword evidence="9" id="KW-0804">Transcription</keyword>
<dbReference type="InterPro" id="IPR003441">
    <property type="entry name" value="NAC-dom"/>
</dbReference>
<keyword evidence="7" id="KW-0472">Membrane</keyword>
<evidence type="ECO:0000256" key="6">
    <source>
        <dbReference type="ARBA" id="ARBA00023125"/>
    </source>
</evidence>
<dbReference type="AlphaFoldDB" id="A0A7N0TPJ3"/>
<sequence>MKMPSSSSLGTCSSRGNKKQVWPPGFRFHPTDEELVLYYLKRKVCGRRLKLDIIAETDVYKWDPVDLPGQSKLKTRDRLWFFFSHRDRKYPNGTRSNRATHHGYWKATGKDRLITCNSRPVGLKKTLVFYKGRAPTGTRTDWVMHEYTLHEEELKRCHDVGDSFALYKVYKKSGPGPKNGEQYGAPFKEEDWDEEECTEVGFNTAEAGNFLGPHNIPKADMVREGVNLIGSADEIEGANIGLFIEKDPVARSISQHCDMGGSFDYFQSAASQVVEAPDITSGPNVSEMNDFLADGDFLEANDLLGPEPIPSGEDIPLGNLWFDDTYDGLGEWDLFNDVDASHPNSVFNGVDGMLNNFEYRFEPRLDDTSIVTSEMWGNEDLSRNGVSIVQPAQCAVYLLYPYIRLMGFADLIMVHLAITHISMLINCNPSGLIFHIIAFFRFHNRGKHIYFYPSRHQNQNGSTSYPQNSVVSALWAFVESIPTTPASASENILFNQAPDNVSSFSRAQSGDINSLATAGTIGPEENRRWFSRPSIFRLIPGRFNMLSSRSFRNNHILMVEKQFKIEWKMEGPANSRHTSKHLRKQQRKKERVWTEVRKKIGAPSTFGVAEQHNQAQNEFHGKDIQDYKKDEIHEVIVLEQPLDKMKKFHLLAN</sequence>
<dbReference type="GO" id="GO:0005634">
    <property type="term" value="C:nucleus"/>
    <property type="evidence" value="ECO:0007669"/>
    <property type="project" value="UniProtKB-SubCell"/>
</dbReference>
<evidence type="ECO:0000256" key="9">
    <source>
        <dbReference type="ARBA" id="ARBA00023163"/>
    </source>
</evidence>
<dbReference type="Gramene" id="Kaladp0040s0485.1.v1.1">
    <property type="protein sequence ID" value="Kaladp0040s0485.1.v1.1"/>
    <property type="gene ID" value="Kaladp0040s0485.v1.1"/>
</dbReference>
<keyword evidence="3" id="KW-0812">Transmembrane</keyword>
<evidence type="ECO:0000313" key="12">
    <source>
        <dbReference type="EnsemblPlants" id="Kaladp0040s0485.1.v1.1"/>
    </source>
</evidence>
<reference evidence="12" key="1">
    <citation type="submission" date="2021-01" db="UniProtKB">
        <authorList>
            <consortium name="EnsemblPlants"/>
        </authorList>
    </citation>
    <scope>IDENTIFICATION</scope>
</reference>
<keyword evidence="10" id="KW-0539">Nucleus</keyword>
<evidence type="ECO:0000313" key="13">
    <source>
        <dbReference type="Proteomes" id="UP000594263"/>
    </source>
</evidence>
<name>A0A7N0TPJ3_KALFE</name>
<dbReference type="Proteomes" id="UP000594263">
    <property type="component" value="Unplaced"/>
</dbReference>
<proteinExistence type="predicted"/>
<dbReference type="SUPFAM" id="SSF101941">
    <property type="entry name" value="NAC domain"/>
    <property type="match status" value="1"/>
</dbReference>
<dbReference type="GO" id="GO:0006355">
    <property type="term" value="P:regulation of DNA-templated transcription"/>
    <property type="evidence" value="ECO:0007669"/>
    <property type="project" value="InterPro"/>
</dbReference>
<evidence type="ECO:0000256" key="5">
    <source>
        <dbReference type="ARBA" id="ARBA00023015"/>
    </source>
</evidence>
<dbReference type="EnsemblPlants" id="Kaladp0040s0485.1.v1.1">
    <property type="protein sequence ID" value="Kaladp0040s0485.1.v1.1"/>
    <property type="gene ID" value="Kaladp0040s0485.v1.1"/>
</dbReference>
<keyword evidence="13" id="KW-1185">Reference proteome</keyword>
<keyword evidence="4" id="KW-1133">Transmembrane helix</keyword>